<evidence type="ECO:0000256" key="1">
    <source>
        <dbReference type="ARBA" id="ARBA00004418"/>
    </source>
</evidence>
<gene>
    <name evidence="6" type="primary">tolB_2</name>
    <name evidence="6" type="ORF">GALL_34840</name>
</gene>
<organism evidence="6">
    <name type="scientific">mine drainage metagenome</name>
    <dbReference type="NCBI Taxonomy" id="410659"/>
    <lineage>
        <taxon>unclassified sequences</taxon>
        <taxon>metagenomes</taxon>
        <taxon>ecological metagenomes</taxon>
    </lineage>
</organism>
<feature type="domain" description="TolB N-terminal" evidence="5">
    <location>
        <begin position="21"/>
        <end position="120"/>
    </location>
</feature>
<dbReference type="InterPro" id="IPR014167">
    <property type="entry name" value="Tol-Pal_TolB"/>
</dbReference>
<dbReference type="EMBL" id="MLJW01000008">
    <property type="protein sequence ID" value="OIR15980.1"/>
    <property type="molecule type" value="Genomic_DNA"/>
</dbReference>
<evidence type="ECO:0000256" key="2">
    <source>
        <dbReference type="ARBA" id="ARBA00009820"/>
    </source>
</evidence>
<dbReference type="Gene3D" id="2.120.10.30">
    <property type="entry name" value="TolB, C-terminal domain"/>
    <property type="match status" value="1"/>
</dbReference>
<dbReference type="Pfam" id="PF07676">
    <property type="entry name" value="PD40"/>
    <property type="match status" value="5"/>
</dbReference>
<evidence type="ECO:0000313" key="6">
    <source>
        <dbReference type="EMBL" id="OIR15980.1"/>
    </source>
</evidence>
<keyword evidence="4" id="KW-0574">Periplasm</keyword>
<evidence type="ECO:0000259" key="5">
    <source>
        <dbReference type="Pfam" id="PF04052"/>
    </source>
</evidence>
<dbReference type="InterPro" id="IPR007195">
    <property type="entry name" value="TolB_N"/>
</dbReference>
<dbReference type="PANTHER" id="PTHR36842">
    <property type="entry name" value="PROTEIN TOLB HOMOLOG"/>
    <property type="match status" value="1"/>
</dbReference>
<dbReference type="PANTHER" id="PTHR36842:SF1">
    <property type="entry name" value="PROTEIN TOLB"/>
    <property type="match status" value="1"/>
</dbReference>
<dbReference type="GO" id="GO:0017038">
    <property type="term" value="P:protein import"/>
    <property type="evidence" value="ECO:0007669"/>
    <property type="project" value="InterPro"/>
</dbReference>
<dbReference type="InterPro" id="IPR011659">
    <property type="entry name" value="WD40"/>
</dbReference>
<dbReference type="SUPFAM" id="SSF52964">
    <property type="entry name" value="TolB, N-terminal domain"/>
    <property type="match status" value="1"/>
</dbReference>
<name>A0A1J5TQJ9_9ZZZZ</name>
<comment type="similarity">
    <text evidence="2">Belongs to the TolB family.</text>
</comment>
<dbReference type="Pfam" id="PF04052">
    <property type="entry name" value="TolB_N"/>
    <property type="match status" value="1"/>
</dbReference>
<evidence type="ECO:0000256" key="3">
    <source>
        <dbReference type="ARBA" id="ARBA00022729"/>
    </source>
</evidence>
<dbReference type="GO" id="GO:0042597">
    <property type="term" value="C:periplasmic space"/>
    <property type="evidence" value="ECO:0007669"/>
    <property type="project" value="UniProtKB-SubCell"/>
</dbReference>
<comment type="caution">
    <text evidence="6">The sequence shown here is derived from an EMBL/GenBank/DDBJ whole genome shotgun (WGS) entry which is preliminary data.</text>
</comment>
<accession>A0A1J5TQJ9</accession>
<dbReference type="HAMAP" id="MF_00671">
    <property type="entry name" value="TolB"/>
    <property type="match status" value="1"/>
</dbReference>
<comment type="subcellular location">
    <subcellularLocation>
        <location evidence="1">Periplasm</location>
    </subcellularLocation>
</comment>
<keyword evidence="3" id="KW-0732">Signal</keyword>
<dbReference type="NCBIfam" id="TIGR02800">
    <property type="entry name" value="propeller_TolB"/>
    <property type="match status" value="1"/>
</dbReference>
<dbReference type="InterPro" id="IPR011042">
    <property type="entry name" value="6-blade_b-propeller_TolB-like"/>
</dbReference>
<reference evidence="6" key="1">
    <citation type="submission" date="2016-10" db="EMBL/GenBank/DDBJ databases">
        <title>Sequence of Gallionella enrichment culture.</title>
        <authorList>
            <person name="Poehlein A."/>
            <person name="Muehling M."/>
            <person name="Daniel R."/>
        </authorList>
    </citation>
    <scope>NUCLEOTIDE SEQUENCE</scope>
</reference>
<dbReference type="Gene3D" id="3.40.50.10070">
    <property type="entry name" value="TolB, N-terminal domain"/>
    <property type="match status" value="1"/>
</dbReference>
<protein>
    <submittedName>
        <fullName evidence="6">Protein TolB</fullName>
    </submittedName>
</protein>
<sequence length="419" mass="45870">MRFLGAVLLLLCVSLSARAELTIEITGAGEHQIPVSLVRFAGEEQLAGQSISSVVSNDLLRTGLFKLIDPAGKSPHEPGEVNYVEWPGVDALLIGKVLALDDGRVEVRFRLLDMVRHTELVGMAVTAKAEQLRAIAHRVSDLVYEKLTGNPGVFSTRIAYVNREGKKYRLVVADSDGFGEQTLLALNEPIMSPAWSPDGSQLAYVSFERGHASVYVQSLTTRQRTVLADFPGSNSAPAWSPDGKQLAMVLSRDGFSQIYIVRSDGKELHRITFSETIDTEPVFLPDGKSLLFTSDRGGSAQIYRVPLDGSFAERLTFDGTSNFSPRPSPDGKSFVFSHFVDGVFYIAVQDFETKQMQILTGGGWEKKPSFAPNGKLVLFATESQGRGILSTVSSDGRVKQKMVAQRGDIREPIWGPFLK</sequence>
<proteinExistence type="inferred from homology"/>
<evidence type="ECO:0000256" key="4">
    <source>
        <dbReference type="ARBA" id="ARBA00022764"/>
    </source>
</evidence>
<dbReference type="SUPFAM" id="SSF69304">
    <property type="entry name" value="Tricorn protease N-terminal domain"/>
    <property type="match status" value="1"/>
</dbReference>
<dbReference type="AlphaFoldDB" id="A0A1J5TQJ9"/>